<dbReference type="KEGG" id="cact:HZ995_13250"/>
<sequence length="178" mass="19588">MKTDCSACSSLCCVALHFDRGTDFALDKPAGIACPNLDPQKFSCAIHDDLVKAGFSGCIKFDCLGAGQHTVQGVFGGTDWRRHPELLPEMMEVFRLLRRLHQSLEILKYLELMPLGEEQLHLVNMLKAGFTEPDDGWTLSTLTALETDGAFDLYHTALPAFQSLFDDPKALAALRAAT</sequence>
<dbReference type="AlphaFoldDB" id="A0A975EPD0"/>
<accession>A0A975EPD0</accession>
<dbReference type="EMBL" id="CP060010">
    <property type="protein sequence ID" value="QTN35437.1"/>
    <property type="molecule type" value="Genomic_DNA"/>
</dbReference>
<gene>
    <name evidence="1" type="ORF">HZ995_13250</name>
</gene>
<reference evidence="1" key="1">
    <citation type="submission" date="2020-07" db="EMBL/GenBank/DDBJ databases">
        <title>Genome sequences of bacteria associated with the marine, planktonic diatom Thalassiosira profunda strain ECT2AJA-044.</title>
        <authorList>
            <person name="Gargas C.B."/>
            <person name="Roberts W.R."/>
            <person name="Alverson A.J."/>
        </authorList>
    </citation>
    <scope>NUCLEOTIDE SEQUENCE</scope>
    <source>
        <strain evidence="1">ECT2AJA-044</strain>
    </source>
</reference>
<proteinExistence type="predicted"/>
<dbReference type="Proteomes" id="UP000665026">
    <property type="component" value="Chromosome"/>
</dbReference>
<dbReference type="RefSeq" id="WP_209356142.1">
    <property type="nucleotide sequence ID" value="NZ_CP060010.1"/>
</dbReference>
<evidence type="ECO:0000313" key="1">
    <source>
        <dbReference type="EMBL" id="QTN35437.1"/>
    </source>
</evidence>
<protein>
    <recommendedName>
        <fullName evidence="3">Pentapeptide repeat-containing protein</fullName>
    </recommendedName>
</protein>
<evidence type="ECO:0008006" key="3">
    <source>
        <dbReference type="Google" id="ProtNLM"/>
    </source>
</evidence>
<organism evidence="1 2">
    <name type="scientific">Cognatishimia activa</name>
    <dbReference type="NCBI Taxonomy" id="1715691"/>
    <lineage>
        <taxon>Bacteria</taxon>
        <taxon>Pseudomonadati</taxon>
        <taxon>Pseudomonadota</taxon>
        <taxon>Alphaproteobacteria</taxon>
        <taxon>Rhodobacterales</taxon>
        <taxon>Paracoccaceae</taxon>
        <taxon>Cognatishimia</taxon>
    </lineage>
</organism>
<name>A0A975EPD0_9RHOB</name>
<evidence type="ECO:0000313" key="2">
    <source>
        <dbReference type="Proteomes" id="UP000665026"/>
    </source>
</evidence>